<reference evidence="6 7" key="1">
    <citation type="submission" date="2017-11" db="EMBL/GenBank/DDBJ databases">
        <title>De-novo sequencing of pomegranate (Punica granatum L.) genome.</title>
        <authorList>
            <person name="Akparov Z."/>
            <person name="Amiraslanov A."/>
            <person name="Hajiyeva S."/>
            <person name="Abbasov M."/>
            <person name="Kaur K."/>
            <person name="Hamwieh A."/>
            <person name="Solovyev V."/>
            <person name="Salamov A."/>
            <person name="Braich B."/>
            <person name="Kosarev P."/>
            <person name="Mahmoud A."/>
            <person name="Hajiyev E."/>
            <person name="Babayeva S."/>
            <person name="Izzatullayeva V."/>
            <person name="Mammadov A."/>
            <person name="Mammadov A."/>
            <person name="Sharifova S."/>
            <person name="Ojaghi J."/>
            <person name="Eynullazada K."/>
            <person name="Bayramov B."/>
            <person name="Abdulazimova A."/>
            <person name="Shahmuradov I."/>
        </authorList>
    </citation>
    <scope>NUCLEOTIDE SEQUENCE [LARGE SCALE GENOMIC DNA]</scope>
    <source>
        <strain evidence="7">cv. AG2017</strain>
        <tissue evidence="6">Leaf</tissue>
    </source>
</reference>
<dbReference type="GO" id="GO:0005576">
    <property type="term" value="C:extracellular region"/>
    <property type="evidence" value="ECO:0007669"/>
    <property type="project" value="UniProtKB-SubCell"/>
</dbReference>
<name>A0A2I0JVQ9_PUNGR</name>
<dbReference type="Proteomes" id="UP000233551">
    <property type="component" value="Unassembled WGS sequence"/>
</dbReference>
<keyword evidence="2" id="KW-0964">Secreted</keyword>
<dbReference type="PANTHER" id="PTHR31375">
    <property type="match status" value="1"/>
</dbReference>
<dbReference type="SUPFAM" id="SSF51126">
    <property type="entry name" value="Pectin lyase-like"/>
    <property type="match status" value="1"/>
</dbReference>
<evidence type="ECO:0000256" key="5">
    <source>
        <dbReference type="SAM" id="SignalP"/>
    </source>
</evidence>
<comment type="subcellular location">
    <subcellularLocation>
        <location evidence="1">Secreted</location>
    </subcellularLocation>
</comment>
<feature type="signal peptide" evidence="5">
    <location>
        <begin position="1"/>
        <end position="32"/>
    </location>
</feature>
<evidence type="ECO:0000313" key="7">
    <source>
        <dbReference type="Proteomes" id="UP000233551"/>
    </source>
</evidence>
<dbReference type="EMBL" id="PGOL01001158">
    <property type="protein sequence ID" value="PKI60404.1"/>
    <property type="molecule type" value="Genomic_DNA"/>
</dbReference>
<dbReference type="GO" id="GO:0071555">
    <property type="term" value="P:cell wall organization"/>
    <property type="evidence" value="ECO:0007669"/>
    <property type="project" value="UniProtKB-KW"/>
</dbReference>
<feature type="region of interest" description="Disordered" evidence="4">
    <location>
        <begin position="33"/>
        <end position="79"/>
    </location>
</feature>
<feature type="chain" id="PRO_5014123714" description="Pectate lyase superfamily protein domain-containing protein" evidence="5">
    <location>
        <begin position="33"/>
        <end position="237"/>
    </location>
</feature>
<dbReference type="AlphaFoldDB" id="A0A2I0JVQ9"/>
<evidence type="ECO:0000256" key="4">
    <source>
        <dbReference type="SAM" id="MobiDB-lite"/>
    </source>
</evidence>
<evidence type="ECO:0000256" key="1">
    <source>
        <dbReference type="ARBA" id="ARBA00004613"/>
    </source>
</evidence>
<evidence type="ECO:0008006" key="8">
    <source>
        <dbReference type="Google" id="ProtNLM"/>
    </source>
</evidence>
<evidence type="ECO:0000313" key="6">
    <source>
        <dbReference type="EMBL" id="PKI60404.1"/>
    </source>
</evidence>
<proteinExistence type="predicted"/>
<keyword evidence="3" id="KW-0961">Cell wall biogenesis/degradation</keyword>
<comment type="caution">
    <text evidence="6">The sequence shown here is derived from an EMBL/GenBank/DDBJ whole genome shotgun (WGS) entry which is preliminary data.</text>
</comment>
<keyword evidence="5" id="KW-0732">Signal</keyword>
<sequence length="237" mass="25798">MKQNESRTLLCLLCILLIALLLTTQYLAPVEAKGSHGEKAPKSHKPPKHKGRHNADHGATTGPATAPPDEPSIFDVLSYGAKGDGESDDSKALVAAWQAACKVPSSTLRNPPELKFLIKPAVTLQGPCASGHVLQHLQKLARGQSRPGSSGLNFKWVENFTIQGAGTGDGQGSKWWNLSDQVHYIQQTSTVSFIILEGRKRQMVGERRFRQQKIIDPVVEPFDPRPNVEAGLMPGRV</sequence>
<dbReference type="InterPro" id="IPR011050">
    <property type="entry name" value="Pectin_lyase_fold/virulence"/>
</dbReference>
<evidence type="ECO:0000256" key="2">
    <source>
        <dbReference type="ARBA" id="ARBA00022525"/>
    </source>
</evidence>
<feature type="compositionally biased region" description="Basic residues" evidence="4">
    <location>
        <begin position="42"/>
        <end position="52"/>
    </location>
</feature>
<dbReference type="InterPro" id="IPR012334">
    <property type="entry name" value="Pectin_lyas_fold"/>
</dbReference>
<dbReference type="Gene3D" id="2.160.20.10">
    <property type="entry name" value="Single-stranded right-handed beta-helix, Pectin lyase-like"/>
    <property type="match status" value="1"/>
</dbReference>
<gene>
    <name evidence="6" type="ORF">CRG98_019205</name>
</gene>
<accession>A0A2I0JVQ9</accession>
<keyword evidence="7" id="KW-1185">Reference proteome</keyword>
<dbReference type="STRING" id="22663.A0A2I0JVQ9"/>
<organism evidence="6 7">
    <name type="scientific">Punica granatum</name>
    <name type="common">Pomegranate</name>
    <dbReference type="NCBI Taxonomy" id="22663"/>
    <lineage>
        <taxon>Eukaryota</taxon>
        <taxon>Viridiplantae</taxon>
        <taxon>Streptophyta</taxon>
        <taxon>Embryophyta</taxon>
        <taxon>Tracheophyta</taxon>
        <taxon>Spermatophyta</taxon>
        <taxon>Magnoliopsida</taxon>
        <taxon>eudicotyledons</taxon>
        <taxon>Gunneridae</taxon>
        <taxon>Pentapetalae</taxon>
        <taxon>rosids</taxon>
        <taxon>malvids</taxon>
        <taxon>Myrtales</taxon>
        <taxon>Lythraceae</taxon>
        <taxon>Punica</taxon>
    </lineage>
</organism>
<evidence type="ECO:0000256" key="3">
    <source>
        <dbReference type="ARBA" id="ARBA00023316"/>
    </source>
</evidence>
<protein>
    <recommendedName>
        <fullName evidence="8">Pectate lyase superfamily protein domain-containing protein</fullName>
    </recommendedName>
</protein>